<comment type="caution">
    <text evidence="2">The sequence shown here is derived from an EMBL/GenBank/DDBJ whole genome shotgun (WGS) entry which is preliminary data.</text>
</comment>
<protein>
    <recommendedName>
        <fullName evidence="4">Helix-turn-helix domain-containing protein</fullName>
    </recommendedName>
</protein>
<evidence type="ECO:0000313" key="3">
    <source>
        <dbReference type="Proteomes" id="UP000568050"/>
    </source>
</evidence>
<feature type="region of interest" description="Disordered" evidence="1">
    <location>
        <begin position="143"/>
        <end position="174"/>
    </location>
</feature>
<dbReference type="RefSeq" id="WP_183374088.1">
    <property type="nucleotide sequence ID" value="NZ_CBCSFZ010000008.1"/>
</dbReference>
<evidence type="ECO:0000256" key="1">
    <source>
        <dbReference type="SAM" id="MobiDB-lite"/>
    </source>
</evidence>
<accession>A0A839QXU2</accession>
<keyword evidence="3" id="KW-1185">Reference proteome</keyword>
<name>A0A839QXU2_9MICO</name>
<dbReference type="EMBL" id="JACHWP010000001">
    <property type="protein sequence ID" value="MBB3022217.1"/>
    <property type="molecule type" value="Genomic_DNA"/>
</dbReference>
<sequence length="212" mass="23790">MEAEADKLLEAHFADAIDLPTLKRHQDRIRIALADITKRLEAERHDHEGPRRHLATALRLLVDCAQMHARTDDHGKRLANQAFYQRILITEDEKAAIQLNEPFATLAPTSSDVRCSSTSDLVDAMERCGNRRPRVERLVSAWNQGTRGDGDLAGEPDDPLIGTSAEPKKRPRTRLTDEEVDAMRTARAQGISVNAVARQFGVHRCTVWAKTR</sequence>
<organism evidence="2 3">
    <name type="scientific">Helcobacillus massiliensis</name>
    <dbReference type="NCBI Taxonomy" id="521392"/>
    <lineage>
        <taxon>Bacteria</taxon>
        <taxon>Bacillati</taxon>
        <taxon>Actinomycetota</taxon>
        <taxon>Actinomycetes</taxon>
        <taxon>Micrococcales</taxon>
        <taxon>Dermabacteraceae</taxon>
        <taxon>Helcobacillus</taxon>
    </lineage>
</organism>
<proteinExistence type="predicted"/>
<dbReference type="Proteomes" id="UP000568050">
    <property type="component" value="Unassembled WGS sequence"/>
</dbReference>
<evidence type="ECO:0008006" key="4">
    <source>
        <dbReference type="Google" id="ProtNLM"/>
    </source>
</evidence>
<dbReference type="Gene3D" id="1.10.10.60">
    <property type="entry name" value="Homeodomain-like"/>
    <property type="match status" value="1"/>
</dbReference>
<dbReference type="AlphaFoldDB" id="A0A839QXU2"/>
<reference evidence="2 3" key="1">
    <citation type="submission" date="2020-08" db="EMBL/GenBank/DDBJ databases">
        <title>Sequencing the genomes of 1000 actinobacteria strains.</title>
        <authorList>
            <person name="Klenk H.-P."/>
        </authorList>
    </citation>
    <scope>NUCLEOTIDE SEQUENCE [LARGE SCALE GENOMIC DNA]</scope>
    <source>
        <strain evidence="2 3">DSM 23040</strain>
    </source>
</reference>
<evidence type="ECO:0000313" key="2">
    <source>
        <dbReference type="EMBL" id="MBB3022217.1"/>
    </source>
</evidence>
<gene>
    <name evidence="2" type="ORF">FHX50_000465</name>
</gene>